<keyword evidence="2" id="KW-1185">Reference proteome</keyword>
<dbReference type="HOGENOM" id="CLU_2671505_0_0_1"/>
<protein>
    <submittedName>
        <fullName evidence="1">Predicted protein</fullName>
    </submittedName>
</protein>
<organism evidence="2">
    <name type="scientific">Leptosphaeria maculans (strain JN3 / isolate v23.1.3 / race Av1-4-5-6-7-8)</name>
    <name type="common">Blackleg fungus</name>
    <name type="synonym">Phoma lingam</name>
    <dbReference type="NCBI Taxonomy" id="985895"/>
    <lineage>
        <taxon>Eukaryota</taxon>
        <taxon>Fungi</taxon>
        <taxon>Dikarya</taxon>
        <taxon>Ascomycota</taxon>
        <taxon>Pezizomycotina</taxon>
        <taxon>Dothideomycetes</taxon>
        <taxon>Pleosporomycetidae</taxon>
        <taxon>Pleosporales</taxon>
        <taxon>Pleosporineae</taxon>
        <taxon>Leptosphaeriaceae</taxon>
        <taxon>Plenodomus</taxon>
        <taxon>Plenodomus lingam/Leptosphaeria maculans species complex</taxon>
    </lineage>
</organism>
<dbReference type="VEuPathDB" id="FungiDB:LEMA_uP045480.1"/>
<evidence type="ECO:0000313" key="1">
    <source>
        <dbReference type="EMBL" id="CBX91842.1"/>
    </source>
</evidence>
<dbReference type="Proteomes" id="UP000002668">
    <property type="component" value="Genome"/>
</dbReference>
<reference evidence="2" key="1">
    <citation type="journal article" date="2011" name="Nat. Commun.">
        <title>Effector diversification within compartments of the Leptosphaeria maculans genome affected by Repeat-Induced Point mutations.</title>
        <authorList>
            <person name="Rouxel T."/>
            <person name="Grandaubert J."/>
            <person name="Hane J.K."/>
            <person name="Hoede C."/>
            <person name="van de Wouw A.P."/>
            <person name="Couloux A."/>
            <person name="Dominguez V."/>
            <person name="Anthouard V."/>
            <person name="Bally P."/>
            <person name="Bourras S."/>
            <person name="Cozijnsen A.J."/>
            <person name="Ciuffetti L.M."/>
            <person name="Degrave A."/>
            <person name="Dilmaghani A."/>
            <person name="Duret L."/>
            <person name="Fudal I."/>
            <person name="Goodwin S.B."/>
            <person name="Gout L."/>
            <person name="Glaser N."/>
            <person name="Linglin J."/>
            <person name="Kema G.H.J."/>
            <person name="Lapalu N."/>
            <person name="Lawrence C.B."/>
            <person name="May K."/>
            <person name="Meyer M."/>
            <person name="Ollivier B."/>
            <person name="Poulain J."/>
            <person name="Schoch C.L."/>
            <person name="Simon A."/>
            <person name="Spatafora J.W."/>
            <person name="Stachowiak A."/>
            <person name="Turgeon B.G."/>
            <person name="Tyler B.M."/>
            <person name="Vincent D."/>
            <person name="Weissenbach J."/>
            <person name="Amselem J."/>
            <person name="Quesneville H."/>
            <person name="Oliver R.P."/>
            <person name="Wincker P."/>
            <person name="Balesdent M.-H."/>
            <person name="Howlett B.J."/>
        </authorList>
    </citation>
    <scope>NUCLEOTIDE SEQUENCE [LARGE SCALE GENOMIC DNA]</scope>
    <source>
        <strain evidence="2">JN3 / isolate v23.1.3 / race Av1-4-5-6-7-8</strain>
    </source>
</reference>
<evidence type="ECO:0000313" key="2">
    <source>
        <dbReference type="Proteomes" id="UP000002668"/>
    </source>
</evidence>
<dbReference type="InParanoid" id="E5R474"/>
<dbReference type="EMBL" id="FP929083">
    <property type="protein sequence ID" value="CBX91842.1"/>
    <property type="molecule type" value="Genomic_DNA"/>
</dbReference>
<proteinExistence type="predicted"/>
<gene>
    <name evidence="1" type="ORF">LEMA_uP045480.1</name>
</gene>
<sequence length="75" mass="8401">MCVVLSALSGPNGARHRLPVCLVDSGGPWTKVEQSVFRTPKLEFRGKTLWAMRLDDYQKRVGEILVLSYLPGRIS</sequence>
<dbReference type="AlphaFoldDB" id="E5R474"/>
<accession>E5R474</accession>
<name>E5R474_LEPMJ</name>